<evidence type="ECO:0000313" key="3">
    <source>
        <dbReference type="Proteomes" id="UP001169458"/>
    </source>
</evidence>
<evidence type="ECO:0000256" key="1">
    <source>
        <dbReference type="SAM" id="SignalP"/>
    </source>
</evidence>
<gene>
    <name evidence="2" type="ORF">QUW60_10920</name>
</gene>
<keyword evidence="1" id="KW-0732">Signal</keyword>
<sequence length="180" mass="19880">MKKKYCYYGTFLLPAFVFWLAGCTDEFLPSPAVQIELKEFALEEAQEFFRSEAEKEGARSRGESEVKALSPGDFVPDWDGAVGSSSNGLACYDVPIEADYRYKAVYAEERHGTVSAERVSVYQKLIIVKDVKSERMSHATAVPSAAASSPVRTREASAASPSIRAFTLPIRPVWTPIRTA</sequence>
<evidence type="ECO:0000313" key="2">
    <source>
        <dbReference type="EMBL" id="MDM8325728.1"/>
    </source>
</evidence>
<protein>
    <submittedName>
        <fullName evidence="2">Uncharacterized protein</fullName>
    </submittedName>
</protein>
<comment type="caution">
    <text evidence="2">The sequence shown here is derived from an EMBL/GenBank/DDBJ whole genome shotgun (WGS) entry which is preliminary data.</text>
</comment>
<reference evidence="2 3" key="1">
    <citation type="submission" date="2023-06" db="EMBL/GenBank/DDBJ databases">
        <authorList>
            <person name="Zeman M."/>
            <person name="Kubasova T."/>
            <person name="Jahodarova E."/>
            <person name="Nykrynova M."/>
            <person name="Rychlik I."/>
        </authorList>
    </citation>
    <scope>NUCLEOTIDE SEQUENCE [LARGE SCALE GENOMIC DNA]</scope>
    <source>
        <strain evidence="2 3">109_WCHN</strain>
    </source>
</reference>
<feature type="signal peptide" evidence="1">
    <location>
        <begin position="1"/>
        <end position="21"/>
    </location>
</feature>
<proteinExistence type="predicted"/>
<name>A0ABT7VHH0_9BACE</name>
<reference evidence="3" key="2">
    <citation type="submission" date="2023-07" db="EMBL/GenBank/DDBJ databases">
        <title>Identification and characterization of horizontal gene transfer across gut microbiota members of farm animals based on homology search.</title>
        <authorList>
            <person name="Schwarzerova J."/>
            <person name="Nykrynova M."/>
            <person name="Jureckova K."/>
            <person name="Cejkova D."/>
            <person name="Rychlik I."/>
        </authorList>
    </citation>
    <scope>NUCLEOTIDE SEQUENCE [LARGE SCALE GENOMIC DNA]</scope>
    <source>
        <strain evidence="3">109_WCHN</strain>
    </source>
</reference>
<dbReference type="EMBL" id="JAUDEN010000019">
    <property type="protein sequence ID" value="MDM8325728.1"/>
    <property type="molecule type" value="Genomic_DNA"/>
</dbReference>
<dbReference type="Proteomes" id="UP001169458">
    <property type="component" value="Unassembled WGS sequence"/>
</dbReference>
<organism evidence="2 3">
    <name type="scientific">Bacteroides gallinaceum</name>
    <dbReference type="NCBI Taxonomy" id="1462571"/>
    <lineage>
        <taxon>Bacteria</taxon>
        <taxon>Pseudomonadati</taxon>
        <taxon>Bacteroidota</taxon>
        <taxon>Bacteroidia</taxon>
        <taxon>Bacteroidales</taxon>
        <taxon>Bacteroidaceae</taxon>
        <taxon>Bacteroides</taxon>
    </lineage>
</organism>
<feature type="chain" id="PRO_5046627250" evidence="1">
    <location>
        <begin position="22"/>
        <end position="180"/>
    </location>
</feature>
<accession>A0ABT7VHH0</accession>
<keyword evidence="3" id="KW-1185">Reference proteome</keyword>
<dbReference type="PROSITE" id="PS51257">
    <property type="entry name" value="PROKAR_LIPOPROTEIN"/>
    <property type="match status" value="1"/>
</dbReference>
<dbReference type="RefSeq" id="WP_289560442.1">
    <property type="nucleotide sequence ID" value="NZ_JAUDEN010000019.1"/>
</dbReference>